<accession>A0A6A6NQY9</accession>
<keyword evidence="3" id="KW-1185">Reference proteome</keyword>
<evidence type="ECO:0000313" key="3">
    <source>
        <dbReference type="Proteomes" id="UP000799766"/>
    </source>
</evidence>
<dbReference type="AlphaFoldDB" id="A0A6A6NQY9"/>
<dbReference type="Proteomes" id="UP000799766">
    <property type="component" value="Unassembled WGS sequence"/>
</dbReference>
<proteinExistence type="predicted"/>
<protein>
    <submittedName>
        <fullName evidence="2">Uncharacterized protein</fullName>
    </submittedName>
</protein>
<evidence type="ECO:0000256" key="1">
    <source>
        <dbReference type="SAM" id="MobiDB-lite"/>
    </source>
</evidence>
<sequence length="159" mass="16919">MAAPGRSTGIYTLVAGRRMDIGELKSFSCGVPDEAPCQGTPIGACVDGQSPNGPRLLQDSRTGRSGGFATPSFFPCRSERPVFSYRARRAPPCTAHSSPPHNVCMYAVVLQVQAVPPGGGMELALSASGIYLERRRACPPSLPCRAGPRVRTYVVRVEN</sequence>
<gene>
    <name evidence="2" type="ORF">BDY21DRAFT_107599</name>
</gene>
<feature type="region of interest" description="Disordered" evidence="1">
    <location>
        <begin position="48"/>
        <end position="68"/>
    </location>
</feature>
<evidence type="ECO:0000313" key="2">
    <source>
        <dbReference type="EMBL" id="KAF2454230.1"/>
    </source>
</evidence>
<organism evidence="2 3">
    <name type="scientific">Lineolata rhizophorae</name>
    <dbReference type="NCBI Taxonomy" id="578093"/>
    <lineage>
        <taxon>Eukaryota</taxon>
        <taxon>Fungi</taxon>
        <taxon>Dikarya</taxon>
        <taxon>Ascomycota</taxon>
        <taxon>Pezizomycotina</taxon>
        <taxon>Dothideomycetes</taxon>
        <taxon>Dothideomycetes incertae sedis</taxon>
        <taxon>Lineolatales</taxon>
        <taxon>Lineolataceae</taxon>
        <taxon>Lineolata</taxon>
    </lineage>
</organism>
<reference evidence="2" key="1">
    <citation type="journal article" date="2020" name="Stud. Mycol.">
        <title>101 Dothideomycetes genomes: a test case for predicting lifestyles and emergence of pathogens.</title>
        <authorList>
            <person name="Haridas S."/>
            <person name="Albert R."/>
            <person name="Binder M."/>
            <person name="Bloem J."/>
            <person name="Labutti K."/>
            <person name="Salamov A."/>
            <person name="Andreopoulos B."/>
            <person name="Baker S."/>
            <person name="Barry K."/>
            <person name="Bills G."/>
            <person name="Bluhm B."/>
            <person name="Cannon C."/>
            <person name="Castanera R."/>
            <person name="Culley D."/>
            <person name="Daum C."/>
            <person name="Ezra D."/>
            <person name="Gonzalez J."/>
            <person name="Henrissat B."/>
            <person name="Kuo A."/>
            <person name="Liang C."/>
            <person name="Lipzen A."/>
            <person name="Lutzoni F."/>
            <person name="Magnuson J."/>
            <person name="Mondo S."/>
            <person name="Nolan M."/>
            <person name="Ohm R."/>
            <person name="Pangilinan J."/>
            <person name="Park H.-J."/>
            <person name="Ramirez L."/>
            <person name="Alfaro M."/>
            <person name="Sun H."/>
            <person name="Tritt A."/>
            <person name="Yoshinaga Y."/>
            <person name="Zwiers L.-H."/>
            <person name="Turgeon B."/>
            <person name="Goodwin S."/>
            <person name="Spatafora J."/>
            <person name="Crous P."/>
            <person name="Grigoriev I."/>
        </authorList>
    </citation>
    <scope>NUCLEOTIDE SEQUENCE</scope>
    <source>
        <strain evidence="2">ATCC 16933</strain>
    </source>
</reference>
<dbReference type="EMBL" id="MU001692">
    <property type="protein sequence ID" value="KAF2454230.1"/>
    <property type="molecule type" value="Genomic_DNA"/>
</dbReference>
<name>A0A6A6NQY9_9PEZI</name>